<evidence type="ECO:0000313" key="1">
    <source>
        <dbReference type="EMBL" id="ESA01769.1"/>
    </source>
</evidence>
<dbReference type="HOGENOM" id="CLU_2278948_0_0_1"/>
<dbReference type="EMBL" id="KI296224">
    <property type="protein sequence ID" value="ESA01769.1"/>
    <property type="molecule type" value="Genomic_DNA"/>
</dbReference>
<protein>
    <submittedName>
        <fullName evidence="1">Uncharacterized protein</fullName>
    </submittedName>
</protein>
<gene>
    <name evidence="1" type="ORF">GLOINDRAFT_86738</name>
</gene>
<organism evidence="1">
    <name type="scientific">Rhizophagus irregularis (strain DAOM 181602 / DAOM 197198 / MUCL 43194)</name>
    <name type="common">Arbuscular mycorrhizal fungus</name>
    <name type="synonym">Glomus intraradices</name>
    <dbReference type="NCBI Taxonomy" id="747089"/>
    <lineage>
        <taxon>Eukaryota</taxon>
        <taxon>Fungi</taxon>
        <taxon>Fungi incertae sedis</taxon>
        <taxon>Mucoromycota</taxon>
        <taxon>Glomeromycotina</taxon>
        <taxon>Glomeromycetes</taxon>
        <taxon>Glomerales</taxon>
        <taxon>Glomeraceae</taxon>
        <taxon>Rhizophagus</taxon>
    </lineage>
</organism>
<dbReference type="AlphaFoldDB" id="U9T0Q4"/>
<name>U9T0Q4_RHIID</name>
<proteinExistence type="predicted"/>
<accession>U9T0Q4</accession>
<sequence length="102" mass="11744">MHIPVFFASEGDSATMTTMTNILFFSSIFLKSHHVFKSFLFTIFLNSRSLNSIFKSRHDLGLFEVGRRVAGNRHALLTKLHSESPEFPSKLKPWNLCMSYMN</sequence>
<reference evidence="1" key="1">
    <citation type="submission" date="2013-07" db="EMBL/GenBank/DDBJ databases">
        <title>The genome of an arbuscular mycorrhizal fungus provides insights into the evolution of the oldest plant symbiosis.</title>
        <authorList>
            <consortium name="DOE Joint Genome Institute"/>
            <person name="Tisserant E."/>
            <person name="Malbreil M."/>
            <person name="Kuo A."/>
            <person name="Kohler A."/>
            <person name="Symeonidi A."/>
            <person name="Balestrini R."/>
            <person name="Charron P."/>
            <person name="Duensing N."/>
            <person name="Frei-dit-Frey N."/>
            <person name="Gianinazzi-Pearson V."/>
            <person name="Gilbert B."/>
            <person name="Handa Y."/>
            <person name="Hijri M."/>
            <person name="Kaul R."/>
            <person name="Kawaguchi M."/>
            <person name="Krajinski F."/>
            <person name="Lammers P."/>
            <person name="Lapierre D."/>
            <person name="Masclaux F.G."/>
            <person name="Murat C."/>
            <person name="Morin E."/>
            <person name="Ndikumana S."/>
            <person name="Pagni M."/>
            <person name="Petitpierre D."/>
            <person name="Requena N."/>
            <person name="Rosikiewicz P."/>
            <person name="Riley R."/>
            <person name="Saito K."/>
            <person name="San Clemente H."/>
            <person name="Shapiro H."/>
            <person name="van Tuinen D."/>
            <person name="Becard G."/>
            <person name="Bonfante P."/>
            <person name="Paszkowski U."/>
            <person name="Shachar-Hill Y."/>
            <person name="Young J.P."/>
            <person name="Sanders I.R."/>
            <person name="Henrissat B."/>
            <person name="Rensing S.A."/>
            <person name="Grigoriev I.V."/>
            <person name="Corradi N."/>
            <person name="Roux C."/>
            <person name="Martin F."/>
        </authorList>
    </citation>
    <scope>NUCLEOTIDE SEQUENCE</scope>
    <source>
        <strain evidence="1">DAOM 197198</strain>
    </source>
</reference>